<comment type="caution">
    <text evidence="1">The sequence shown here is derived from an EMBL/GenBank/DDBJ whole genome shotgun (WGS) entry which is preliminary data.</text>
</comment>
<dbReference type="Proteomes" id="UP000813018">
    <property type="component" value="Unassembled WGS sequence"/>
</dbReference>
<reference evidence="1 2" key="1">
    <citation type="journal article" date="2016" name="Int. J. Syst. Evol. Microbiol.">
        <title>Pontibacter aydingkolensis sp. nov., isolated from soil of a salt lake.</title>
        <authorList>
            <person name="Osman G."/>
            <person name="Zhang T."/>
            <person name="Lou K."/>
            <person name="Gao Y."/>
            <person name="Chang W."/>
            <person name="Lin Q."/>
            <person name="Yang H.M."/>
            <person name="Huo X.D."/>
            <person name="Wang N."/>
        </authorList>
    </citation>
    <scope>NUCLEOTIDE SEQUENCE [LARGE SCALE GENOMIC DNA]</scope>
    <source>
        <strain evidence="1 2">KACC 19255</strain>
    </source>
</reference>
<organism evidence="1 2">
    <name type="scientific">Pontibacter aydingkolensis</name>
    <dbReference type="NCBI Taxonomy" id="1911536"/>
    <lineage>
        <taxon>Bacteria</taxon>
        <taxon>Pseudomonadati</taxon>
        <taxon>Bacteroidota</taxon>
        <taxon>Cytophagia</taxon>
        <taxon>Cytophagales</taxon>
        <taxon>Hymenobacteraceae</taxon>
        <taxon>Pontibacter</taxon>
    </lineage>
</organism>
<dbReference type="InterPro" id="IPR009279">
    <property type="entry name" value="Portal_Mu"/>
</dbReference>
<accession>A0ABS7CQS1</accession>
<dbReference type="RefSeq" id="WP_219876067.1">
    <property type="nucleotide sequence ID" value="NZ_JAHYXK010000002.1"/>
</dbReference>
<evidence type="ECO:0000313" key="1">
    <source>
        <dbReference type="EMBL" id="MBW7466188.1"/>
    </source>
</evidence>
<dbReference type="EMBL" id="JAHYXK010000002">
    <property type="protein sequence ID" value="MBW7466188.1"/>
    <property type="molecule type" value="Genomic_DNA"/>
</dbReference>
<name>A0ABS7CQS1_9BACT</name>
<evidence type="ECO:0000313" key="2">
    <source>
        <dbReference type="Proteomes" id="UP000813018"/>
    </source>
</evidence>
<dbReference type="Pfam" id="PF06074">
    <property type="entry name" value="Portal_Mu"/>
    <property type="match status" value="1"/>
</dbReference>
<keyword evidence="2" id="KW-1185">Reference proteome</keyword>
<proteinExistence type="predicted"/>
<protein>
    <submittedName>
        <fullName evidence="1">DUF935 domain-containing protein</fullName>
    </submittedName>
</protein>
<gene>
    <name evidence="1" type="ORF">K0O23_03850</name>
</gene>
<sequence>MEIYNQFKSTVTNLFSKPQPGKADLMGKINEMSITRSKQDMATLKSALAMAESTINPTRDLLYNIYENILTDAHLTSVINSRKNKVTSKNFKLVNVKTGKEELDKTKLFQTAWFYKFMEHTLDSIFYGHSLIQLGPVEDGKFTEIQVVDRRYVKPEFGIAVKYPSATEGVSYTADGTRLWCVPVTKDKKDLGLLMKVADLLLYKKMAMAAFAQYTELFGVPIRIGKMGNNQSSAREMMNMLKNMGTAAYGVFDKDDSIDIHESSGKSGEVFEQFLAYLDAAISKAIVGQTMTTDEGGSYSQANVHQNTFYTLIEADARFVEFTINDLLIPRMIEMGFPLKGYTFKFDNTEHVSLKDKFEMTDKLLTLGYEVPDIFILDEFGIPATKPKVTAAPEDTVKKDSPL</sequence>